<name>A0A395II27_9HELO</name>
<dbReference type="Proteomes" id="UP000249056">
    <property type="component" value="Unassembled WGS sequence"/>
</dbReference>
<accession>A0A395II27</accession>
<dbReference type="AlphaFoldDB" id="A0A395II27"/>
<comment type="caution">
    <text evidence="1">The sequence shown here is derived from an EMBL/GenBank/DDBJ whole genome shotgun (WGS) entry which is preliminary data.</text>
</comment>
<keyword evidence="2" id="KW-1185">Reference proteome</keyword>
<evidence type="ECO:0000313" key="2">
    <source>
        <dbReference type="Proteomes" id="UP000249056"/>
    </source>
</evidence>
<dbReference type="OrthoDB" id="3045089at2759"/>
<organism evidence="1 2">
    <name type="scientific">Monilinia fructigena</name>
    <dbReference type="NCBI Taxonomy" id="38457"/>
    <lineage>
        <taxon>Eukaryota</taxon>
        <taxon>Fungi</taxon>
        <taxon>Dikarya</taxon>
        <taxon>Ascomycota</taxon>
        <taxon>Pezizomycotina</taxon>
        <taxon>Leotiomycetes</taxon>
        <taxon>Helotiales</taxon>
        <taxon>Sclerotiniaceae</taxon>
        <taxon>Monilinia</taxon>
    </lineage>
</organism>
<dbReference type="EMBL" id="QKRW01000047">
    <property type="protein sequence ID" value="RAL59816.1"/>
    <property type="molecule type" value="Genomic_DNA"/>
</dbReference>
<sequence>MEQTIPQVVSLTHEIPEDQVLEIQPVDEQNAIDLTTSAASSGSSIAESIRTHSEKFVSRLDQWVMAKGEGSVYEKEANKLRFGQQRIAG</sequence>
<gene>
    <name evidence="1" type="ORF">DID88_000445</name>
</gene>
<evidence type="ECO:0000313" key="1">
    <source>
        <dbReference type="EMBL" id="RAL59816.1"/>
    </source>
</evidence>
<proteinExistence type="predicted"/>
<reference evidence="1 2" key="1">
    <citation type="submission" date="2018-06" db="EMBL/GenBank/DDBJ databases">
        <title>Genome Sequence of the Brown Rot Fungal Pathogen Monilinia fructigena.</title>
        <authorList>
            <person name="Landi L."/>
            <person name="De Miccolis Angelini R.M."/>
            <person name="Pollastro S."/>
            <person name="Abate D."/>
            <person name="Faretra F."/>
            <person name="Romanazzi G."/>
        </authorList>
    </citation>
    <scope>NUCLEOTIDE SEQUENCE [LARGE SCALE GENOMIC DNA]</scope>
    <source>
        <strain evidence="1 2">Mfrg269</strain>
    </source>
</reference>
<protein>
    <submittedName>
        <fullName evidence="1">Uncharacterized protein</fullName>
    </submittedName>
</protein>